<evidence type="ECO:0000313" key="2">
    <source>
        <dbReference type="EMBL" id="OUE01442.1"/>
    </source>
</evidence>
<keyword evidence="3" id="KW-1185">Reference proteome</keyword>
<dbReference type="Proteomes" id="UP000195062">
    <property type="component" value="Unassembled WGS sequence"/>
</dbReference>
<sequence>MMRVESIEISSQRLSTLPRPKTVRKPCTCRFRPSNIRMGKNA</sequence>
<protein>
    <submittedName>
        <fullName evidence="2">Uncharacterized protein</fullName>
    </submittedName>
</protein>
<reference evidence="2 3" key="1">
    <citation type="submission" date="2016-08" db="EMBL/GenBank/DDBJ databases">
        <title>Genome sequence of Clavibacter michiganensis subsp. michiganensis strain CASJ007.</title>
        <authorList>
            <person name="Thapa S.P."/>
            <person name="Coaker G."/>
        </authorList>
    </citation>
    <scope>NUCLEOTIDE SEQUENCE [LARGE SCALE GENOMIC DNA]</scope>
    <source>
        <strain evidence="2">CASJ007</strain>
    </source>
</reference>
<dbReference type="EMBL" id="MDHH01000003">
    <property type="protein sequence ID" value="OUE01442.1"/>
    <property type="molecule type" value="Genomic_DNA"/>
</dbReference>
<comment type="caution">
    <text evidence="2">The sequence shown here is derived from an EMBL/GenBank/DDBJ whole genome shotgun (WGS) entry which is preliminary data.</text>
</comment>
<dbReference type="AlphaFoldDB" id="A0A251XHB2"/>
<evidence type="ECO:0000313" key="3">
    <source>
        <dbReference type="Proteomes" id="UP000195062"/>
    </source>
</evidence>
<organism evidence="2 3">
    <name type="scientific">Clavibacter michiganensis subsp. michiganensis</name>
    <dbReference type="NCBI Taxonomy" id="33013"/>
    <lineage>
        <taxon>Bacteria</taxon>
        <taxon>Bacillati</taxon>
        <taxon>Actinomycetota</taxon>
        <taxon>Actinomycetes</taxon>
        <taxon>Micrococcales</taxon>
        <taxon>Microbacteriaceae</taxon>
        <taxon>Clavibacter</taxon>
    </lineage>
</organism>
<gene>
    <name evidence="2" type="ORF">CMMCAS07_14125</name>
</gene>
<evidence type="ECO:0000256" key="1">
    <source>
        <dbReference type="SAM" id="MobiDB-lite"/>
    </source>
</evidence>
<accession>A0A251XHB2</accession>
<feature type="region of interest" description="Disordered" evidence="1">
    <location>
        <begin position="1"/>
        <end position="42"/>
    </location>
</feature>
<name>A0A251XHB2_CLAMM</name>
<proteinExistence type="predicted"/>